<keyword evidence="3" id="KW-1185">Reference proteome</keyword>
<protein>
    <submittedName>
        <fullName evidence="2">Uncharacterized protein</fullName>
    </submittedName>
</protein>
<name>A0ABV8XYX8_9MICC</name>
<keyword evidence="1" id="KW-1133">Transmembrane helix</keyword>
<sequence length="40" mass="4065">MVASPTNSTVGVSVVPAAAGLLVILVAVFDQAKRHTSDKN</sequence>
<dbReference type="Proteomes" id="UP001595965">
    <property type="component" value="Unassembled WGS sequence"/>
</dbReference>
<evidence type="ECO:0000313" key="2">
    <source>
        <dbReference type="EMBL" id="MFC4430809.1"/>
    </source>
</evidence>
<feature type="transmembrane region" description="Helical" evidence="1">
    <location>
        <begin position="12"/>
        <end position="29"/>
    </location>
</feature>
<evidence type="ECO:0000313" key="3">
    <source>
        <dbReference type="Proteomes" id="UP001595965"/>
    </source>
</evidence>
<gene>
    <name evidence="2" type="ORF">ACFO0K_14125</name>
</gene>
<dbReference type="RefSeq" id="WP_344225817.1">
    <property type="nucleotide sequence ID" value="NZ_BAAALH010000001.1"/>
</dbReference>
<comment type="caution">
    <text evidence="2">The sequence shown here is derived from an EMBL/GenBank/DDBJ whole genome shotgun (WGS) entry which is preliminary data.</text>
</comment>
<keyword evidence="1" id="KW-0472">Membrane</keyword>
<keyword evidence="1" id="KW-0812">Transmembrane</keyword>
<dbReference type="EMBL" id="JBHSEN010000002">
    <property type="protein sequence ID" value="MFC4430809.1"/>
    <property type="molecule type" value="Genomic_DNA"/>
</dbReference>
<organism evidence="2 3">
    <name type="scientific">Citricoccus alkalitolerans</name>
    <dbReference type="NCBI Taxonomy" id="246603"/>
    <lineage>
        <taxon>Bacteria</taxon>
        <taxon>Bacillati</taxon>
        <taxon>Actinomycetota</taxon>
        <taxon>Actinomycetes</taxon>
        <taxon>Micrococcales</taxon>
        <taxon>Micrococcaceae</taxon>
        <taxon>Citricoccus</taxon>
    </lineage>
</organism>
<accession>A0ABV8XYX8</accession>
<evidence type="ECO:0000256" key="1">
    <source>
        <dbReference type="SAM" id="Phobius"/>
    </source>
</evidence>
<proteinExistence type="predicted"/>
<reference evidence="3" key="1">
    <citation type="journal article" date="2019" name="Int. J. Syst. Evol. Microbiol.">
        <title>The Global Catalogue of Microorganisms (GCM) 10K type strain sequencing project: providing services to taxonomists for standard genome sequencing and annotation.</title>
        <authorList>
            <consortium name="The Broad Institute Genomics Platform"/>
            <consortium name="The Broad Institute Genome Sequencing Center for Infectious Disease"/>
            <person name="Wu L."/>
            <person name="Ma J."/>
        </authorList>
    </citation>
    <scope>NUCLEOTIDE SEQUENCE [LARGE SCALE GENOMIC DNA]</scope>
    <source>
        <strain evidence="3">CGMCC 1.12125</strain>
    </source>
</reference>